<protein>
    <submittedName>
        <fullName evidence="2">Uncharacterized protein</fullName>
    </submittedName>
</protein>
<keyword evidence="3" id="KW-1185">Reference proteome</keyword>
<sequence length="141" mass="15449">MAGKGASRIDFVCTERHHAEPARPVRRLTGLFPACYFGEHLKVCRRALFQITRLLTHADTCGADHADGSHGNSRSQQHQSGSSKEDLDSGLSVDLAPSPRGPRSSQGGRETFRALRAPHPNRSLVTHPPTLNSSKRRDDAF</sequence>
<proteinExistence type="predicted"/>
<name>A0A5C6NBI9_9TELE</name>
<dbReference type="Proteomes" id="UP000324091">
    <property type="component" value="Chromosome 22"/>
</dbReference>
<reference evidence="2 3" key="1">
    <citation type="submission" date="2019-04" db="EMBL/GenBank/DDBJ databases">
        <title>Chromosome genome assembly for Takifugu flavidus.</title>
        <authorList>
            <person name="Xiao S."/>
        </authorList>
    </citation>
    <scope>NUCLEOTIDE SEQUENCE [LARGE SCALE GENOMIC DNA]</scope>
    <source>
        <strain evidence="2">HTHZ2018</strain>
        <tissue evidence="2">Muscle</tissue>
    </source>
</reference>
<dbReference type="AlphaFoldDB" id="A0A5C6NBI9"/>
<dbReference type="EMBL" id="RHFK02000015">
    <property type="protein sequence ID" value="TWW64794.1"/>
    <property type="molecule type" value="Genomic_DNA"/>
</dbReference>
<feature type="region of interest" description="Disordered" evidence="1">
    <location>
        <begin position="61"/>
        <end position="141"/>
    </location>
</feature>
<accession>A0A5C6NBI9</accession>
<evidence type="ECO:0000256" key="1">
    <source>
        <dbReference type="SAM" id="MobiDB-lite"/>
    </source>
</evidence>
<gene>
    <name evidence="2" type="ORF">D4764_22G0004410</name>
</gene>
<organism evidence="2 3">
    <name type="scientific">Takifugu flavidus</name>
    <name type="common">sansaifugu</name>
    <dbReference type="NCBI Taxonomy" id="433684"/>
    <lineage>
        <taxon>Eukaryota</taxon>
        <taxon>Metazoa</taxon>
        <taxon>Chordata</taxon>
        <taxon>Craniata</taxon>
        <taxon>Vertebrata</taxon>
        <taxon>Euteleostomi</taxon>
        <taxon>Actinopterygii</taxon>
        <taxon>Neopterygii</taxon>
        <taxon>Teleostei</taxon>
        <taxon>Neoteleostei</taxon>
        <taxon>Acanthomorphata</taxon>
        <taxon>Eupercaria</taxon>
        <taxon>Tetraodontiformes</taxon>
        <taxon>Tetradontoidea</taxon>
        <taxon>Tetraodontidae</taxon>
        <taxon>Takifugu</taxon>
    </lineage>
</organism>
<comment type="caution">
    <text evidence="2">The sequence shown here is derived from an EMBL/GenBank/DDBJ whole genome shotgun (WGS) entry which is preliminary data.</text>
</comment>
<evidence type="ECO:0000313" key="3">
    <source>
        <dbReference type="Proteomes" id="UP000324091"/>
    </source>
</evidence>
<evidence type="ECO:0000313" key="2">
    <source>
        <dbReference type="EMBL" id="TWW64794.1"/>
    </source>
</evidence>
<feature type="compositionally biased region" description="Polar residues" evidence="1">
    <location>
        <begin position="70"/>
        <end position="82"/>
    </location>
</feature>